<organism evidence="2">
    <name type="scientific">Tanacetum cinerariifolium</name>
    <name type="common">Dalmatian daisy</name>
    <name type="synonym">Chrysanthemum cinerariifolium</name>
    <dbReference type="NCBI Taxonomy" id="118510"/>
    <lineage>
        <taxon>Eukaryota</taxon>
        <taxon>Viridiplantae</taxon>
        <taxon>Streptophyta</taxon>
        <taxon>Embryophyta</taxon>
        <taxon>Tracheophyta</taxon>
        <taxon>Spermatophyta</taxon>
        <taxon>Magnoliopsida</taxon>
        <taxon>eudicotyledons</taxon>
        <taxon>Gunneridae</taxon>
        <taxon>Pentapetalae</taxon>
        <taxon>asterids</taxon>
        <taxon>campanulids</taxon>
        <taxon>Asterales</taxon>
        <taxon>Asteraceae</taxon>
        <taxon>Asteroideae</taxon>
        <taxon>Anthemideae</taxon>
        <taxon>Anthemidinae</taxon>
        <taxon>Tanacetum</taxon>
    </lineage>
</organism>
<name>A0A699KAT4_TANCI</name>
<comment type="caution">
    <text evidence="2">The sequence shown here is derived from an EMBL/GenBank/DDBJ whole genome shotgun (WGS) entry which is preliminary data.</text>
</comment>
<gene>
    <name evidence="2" type="ORF">Tci_653413</name>
</gene>
<feature type="region of interest" description="Disordered" evidence="1">
    <location>
        <begin position="189"/>
        <end position="216"/>
    </location>
</feature>
<dbReference type="AlphaFoldDB" id="A0A699KAT4"/>
<evidence type="ECO:0000313" key="2">
    <source>
        <dbReference type="EMBL" id="GFA81441.1"/>
    </source>
</evidence>
<sequence>MEDKPTLSTALHTEASKTNSLCDKILKKYGDTLPLTERQLVKYLRKVSRVLFERIIEDQQEKHKEAVVHYVHLKVFIDDYNENIAHRDQTDKLVEASMSSLEKRSTTINDLYKDLEVITHILKDITNSVKDDPATNKKIEEAFETLSKIFIQTTKIISSARIFDFSTLYVTPTFALIDILANVEGENTTHTAAKEPHSHTEGKTDANIQEKPKESKQSINENIEFIGSAFGISELDELREIIQKKKNVMVKDLMNSLSRRKQKHMELEPETRIPGLECNQALPENVSFVNNMVIKEPEYGIFFTDKFGDQAF</sequence>
<protein>
    <submittedName>
        <fullName evidence="2">Copia protein</fullName>
    </submittedName>
</protein>
<reference evidence="2" key="1">
    <citation type="journal article" date="2019" name="Sci. Rep.">
        <title>Draft genome of Tanacetum cinerariifolium, the natural source of mosquito coil.</title>
        <authorList>
            <person name="Yamashiro T."/>
            <person name="Shiraishi A."/>
            <person name="Satake H."/>
            <person name="Nakayama K."/>
        </authorList>
    </citation>
    <scope>NUCLEOTIDE SEQUENCE</scope>
</reference>
<dbReference type="EMBL" id="BKCJ010493078">
    <property type="protein sequence ID" value="GFA81441.1"/>
    <property type="molecule type" value="Genomic_DNA"/>
</dbReference>
<evidence type="ECO:0000256" key="1">
    <source>
        <dbReference type="SAM" id="MobiDB-lite"/>
    </source>
</evidence>
<accession>A0A699KAT4</accession>
<feature type="compositionally biased region" description="Basic and acidic residues" evidence="1">
    <location>
        <begin position="192"/>
        <end position="216"/>
    </location>
</feature>
<proteinExistence type="predicted"/>